<dbReference type="OrthoDB" id="3598281at2759"/>
<dbReference type="Pfam" id="PF24564">
    <property type="entry name" value="DUF7605"/>
    <property type="match status" value="1"/>
</dbReference>
<gene>
    <name evidence="3" type="ORF">Slin15195_G033050</name>
</gene>
<dbReference type="AlphaFoldDB" id="A0A9Q9AQ24"/>
<dbReference type="Proteomes" id="UP001056384">
    <property type="component" value="Chromosome 2"/>
</dbReference>
<dbReference type="PANTHER" id="PTHR36681">
    <property type="entry name" value="NUCLEAR GTPASE, GERMINAL CENTER-ASSOCIATED, TANDEM DUPLICATE 3"/>
    <property type="match status" value="1"/>
</dbReference>
<dbReference type="PANTHER" id="PTHR36681:SF3">
    <property type="entry name" value="NUCLEAR GTPASE, GERMINAL CENTER-ASSOCIATED, TANDEM DUPLICATE 3"/>
    <property type="match status" value="1"/>
</dbReference>
<feature type="region of interest" description="Disordered" evidence="1">
    <location>
        <begin position="484"/>
        <end position="510"/>
    </location>
</feature>
<evidence type="ECO:0000313" key="4">
    <source>
        <dbReference type="Proteomes" id="UP001056384"/>
    </source>
</evidence>
<dbReference type="EMBL" id="CP099419">
    <property type="protein sequence ID" value="USW49986.1"/>
    <property type="molecule type" value="Genomic_DNA"/>
</dbReference>
<evidence type="ECO:0000313" key="3">
    <source>
        <dbReference type="EMBL" id="USW49986.1"/>
    </source>
</evidence>
<feature type="compositionally biased region" description="Acidic residues" evidence="1">
    <location>
        <begin position="20"/>
        <end position="31"/>
    </location>
</feature>
<keyword evidence="4" id="KW-1185">Reference proteome</keyword>
<dbReference type="InterPro" id="IPR056024">
    <property type="entry name" value="DUF7605"/>
</dbReference>
<feature type="compositionally biased region" description="Basic and acidic residues" evidence="1">
    <location>
        <begin position="489"/>
        <end position="510"/>
    </location>
</feature>
<feature type="compositionally biased region" description="Acidic residues" evidence="1">
    <location>
        <begin position="84"/>
        <end position="94"/>
    </location>
</feature>
<proteinExistence type="predicted"/>
<feature type="region of interest" description="Disordered" evidence="1">
    <location>
        <begin position="1"/>
        <end position="110"/>
    </location>
</feature>
<reference evidence="3" key="1">
    <citation type="submission" date="2022-06" db="EMBL/GenBank/DDBJ databases">
        <title>Complete genome sequences of two strains of the flax pathogen Septoria linicola.</title>
        <authorList>
            <person name="Lapalu N."/>
            <person name="Simon A."/>
            <person name="Demenou B."/>
            <person name="Paumier D."/>
            <person name="Guillot M.-P."/>
            <person name="Gout L."/>
            <person name="Valade R."/>
        </authorList>
    </citation>
    <scope>NUCLEOTIDE SEQUENCE</scope>
    <source>
        <strain evidence="3">SE15195</strain>
    </source>
</reference>
<evidence type="ECO:0000259" key="2">
    <source>
        <dbReference type="Pfam" id="PF24564"/>
    </source>
</evidence>
<feature type="domain" description="DUF7605" evidence="2">
    <location>
        <begin position="672"/>
        <end position="844"/>
    </location>
</feature>
<evidence type="ECO:0000256" key="1">
    <source>
        <dbReference type="SAM" id="MobiDB-lite"/>
    </source>
</evidence>
<organism evidence="3 4">
    <name type="scientific">Septoria linicola</name>
    <dbReference type="NCBI Taxonomy" id="215465"/>
    <lineage>
        <taxon>Eukaryota</taxon>
        <taxon>Fungi</taxon>
        <taxon>Dikarya</taxon>
        <taxon>Ascomycota</taxon>
        <taxon>Pezizomycotina</taxon>
        <taxon>Dothideomycetes</taxon>
        <taxon>Dothideomycetidae</taxon>
        <taxon>Mycosphaerellales</taxon>
        <taxon>Mycosphaerellaceae</taxon>
        <taxon>Septoria</taxon>
    </lineage>
</organism>
<name>A0A9Q9AQ24_9PEZI</name>
<accession>A0A9Q9AQ24</accession>
<sequence>MSDSLASKAVLGKRTRAQDDEKDPYETDSQDGDGRAEDGADGPDSDSDSNDDDGNSDEDNDNAGDDKNGLFVDENEDFEHYGDDLNDDGLDDANDPNAVYHEGKEPYPKHPAYDPDLPNIKAGLINIVEQVAKIVDNNPCNSTYVKEFQIQSRRIALHPEAISNAHRPTWRHWNWCKSSLINSIADVPDLAKALASGESCTAVATEYCGQLNGQLQNFAMEISYYDEETSKALIKEHVQSYNQNREVKADWDDDTRQLYKRRADTTIKVLHALFCDHEELCSLGAVEGYLNQAGGSLAKATPKLYKWYKELYTKTGLRERSVVVCESSTHKGFREATDALINATSSPTQPTLWPLVKFVRVGVRCSRVLEHVSLADLPGISDTNAFKVNAANDCLRQCDGLWIVAPIGRAANNTTVGNLFSKYEESFRENIAIICTRAEDDISPALASHYETEKQTSAAYDKAANKSRDIHVKLNQAKRTLQLRKSSKNTKEKSKQVKQHQREVKKLEKQKAKAENERLCGLVDARNRFVKQGLERELKGHLPPGRNPTVFCVSNAHYLSFKEVTEKATVFQLSAKQTGIPALRAYLLTLAAPGILQALEDYVKHHFLVFLKGVQLWVIRKNVEGASALLEVVKQPQLTLGTRFEQYLAEFREPVDARFCSHVSNRIPHFASEATSIWDDKVHKYHWGTRRAFIAHNGKHDTSMCPKESWNMQFWQEPKATLSKSWTPFKRAQEKPFSRQMRRIVVEMRAMEEISMEQPAVTNLEMDSFYQLLHGHIAGVERAFRDHQVEFNTQLGNIRLDTTLDNHTNFFVTAMQPVYDILKADSGTGYVKRQEKLMHDVLSRVNEKSPFRVALESTISAIYELAKMQSDALEAKVSDSLREIWGHFNGMIDPDEQDPAEQPLREELRIFVETADHTFNKLRENLTRITVKGKPKVKVEEVPAEDLDGGDEE</sequence>
<feature type="compositionally biased region" description="Basic and acidic residues" evidence="1">
    <location>
        <begin position="101"/>
        <end position="110"/>
    </location>
</feature>
<feature type="compositionally biased region" description="Acidic residues" evidence="1">
    <location>
        <begin position="39"/>
        <end position="63"/>
    </location>
</feature>
<protein>
    <recommendedName>
        <fullName evidence="2">DUF7605 domain-containing protein</fullName>
    </recommendedName>
</protein>